<evidence type="ECO:0000256" key="1">
    <source>
        <dbReference type="ARBA" id="ARBA00004141"/>
    </source>
</evidence>
<feature type="domain" description="Major facilitator superfamily (MFS) profile" evidence="7">
    <location>
        <begin position="65"/>
        <end position="487"/>
    </location>
</feature>
<keyword evidence="5 6" id="KW-0472">Membrane</keyword>
<gene>
    <name evidence="8" type="ORF">TGAM01_v209698</name>
</gene>
<dbReference type="PROSITE" id="PS50850">
    <property type="entry name" value="MFS"/>
    <property type="match status" value="1"/>
</dbReference>
<feature type="transmembrane region" description="Helical" evidence="6">
    <location>
        <begin position="191"/>
        <end position="212"/>
    </location>
</feature>
<evidence type="ECO:0000313" key="8">
    <source>
        <dbReference type="EMBL" id="PON21397.1"/>
    </source>
</evidence>
<evidence type="ECO:0000256" key="5">
    <source>
        <dbReference type="ARBA" id="ARBA00023136"/>
    </source>
</evidence>
<feature type="transmembrane region" description="Helical" evidence="6">
    <location>
        <begin position="131"/>
        <end position="153"/>
    </location>
</feature>
<evidence type="ECO:0000259" key="7">
    <source>
        <dbReference type="PROSITE" id="PS50850"/>
    </source>
</evidence>
<evidence type="ECO:0000256" key="3">
    <source>
        <dbReference type="ARBA" id="ARBA00022692"/>
    </source>
</evidence>
<dbReference type="InterPro" id="IPR011701">
    <property type="entry name" value="MFS"/>
</dbReference>
<keyword evidence="3 6" id="KW-0812">Transmembrane</keyword>
<accession>A0A2P4ZAV4</accession>
<dbReference type="InterPro" id="IPR036259">
    <property type="entry name" value="MFS_trans_sf"/>
</dbReference>
<evidence type="ECO:0000256" key="2">
    <source>
        <dbReference type="ARBA" id="ARBA00022448"/>
    </source>
</evidence>
<dbReference type="Pfam" id="PF07690">
    <property type="entry name" value="MFS_1"/>
    <property type="match status" value="1"/>
</dbReference>
<proteinExistence type="predicted"/>
<dbReference type="Gene3D" id="1.20.1250.20">
    <property type="entry name" value="MFS general substrate transporter like domains"/>
    <property type="match status" value="2"/>
</dbReference>
<reference evidence="8 9" key="1">
    <citation type="journal article" date="2016" name="Genome Announc.">
        <title>Draft Whole-Genome Sequence of Trichoderma gamsii T6085, a Promising Biocontrol Agent of Fusarium Head Blight on Wheat.</title>
        <authorList>
            <person name="Baroncelli R."/>
            <person name="Zapparata A."/>
            <person name="Piaggeschi G."/>
            <person name="Sarrocco S."/>
            <person name="Vannacci G."/>
        </authorList>
    </citation>
    <scope>NUCLEOTIDE SEQUENCE [LARGE SCALE GENOMIC DNA]</scope>
    <source>
        <strain evidence="8 9">T6085</strain>
    </source>
</reference>
<organism evidence="8 9">
    <name type="scientific">Trichoderma gamsii</name>
    <dbReference type="NCBI Taxonomy" id="398673"/>
    <lineage>
        <taxon>Eukaryota</taxon>
        <taxon>Fungi</taxon>
        <taxon>Dikarya</taxon>
        <taxon>Ascomycota</taxon>
        <taxon>Pezizomycotina</taxon>
        <taxon>Sordariomycetes</taxon>
        <taxon>Hypocreomycetidae</taxon>
        <taxon>Hypocreales</taxon>
        <taxon>Hypocreaceae</taxon>
        <taxon>Trichoderma</taxon>
    </lineage>
</organism>
<evidence type="ECO:0000256" key="4">
    <source>
        <dbReference type="ARBA" id="ARBA00022989"/>
    </source>
</evidence>
<dbReference type="GeneID" id="29987754"/>
<feature type="transmembrane region" description="Helical" evidence="6">
    <location>
        <begin position="98"/>
        <end position="124"/>
    </location>
</feature>
<dbReference type="GO" id="GO:0016020">
    <property type="term" value="C:membrane"/>
    <property type="evidence" value="ECO:0007669"/>
    <property type="project" value="UniProtKB-SubCell"/>
</dbReference>
<keyword evidence="2" id="KW-0813">Transport</keyword>
<keyword evidence="4 6" id="KW-1133">Transmembrane helix</keyword>
<feature type="transmembrane region" description="Helical" evidence="6">
    <location>
        <begin position="159"/>
        <end position="179"/>
    </location>
</feature>
<protein>
    <recommendedName>
        <fullName evidence="7">Major facilitator superfamily (MFS) profile domain-containing protein</fullName>
    </recommendedName>
</protein>
<dbReference type="SUPFAM" id="SSF103473">
    <property type="entry name" value="MFS general substrate transporter"/>
    <property type="match status" value="1"/>
</dbReference>
<dbReference type="RefSeq" id="XP_024404631.1">
    <property type="nucleotide sequence ID" value="XM_024550621.1"/>
</dbReference>
<name>A0A2P4ZAV4_9HYPO</name>
<dbReference type="EMBL" id="JPDN02000050">
    <property type="protein sequence ID" value="PON21397.1"/>
    <property type="molecule type" value="Genomic_DNA"/>
</dbReference>
<dbReference type="AlphaFoldDB" id="A0A2P4ZAV4"/>
<dbReference type="PANTHER" id="PTHR43791">
    <property type="entry name" value="PERMEASE-RELATED"/>
    <property type="match status" value="1"/>
</dbReference>
<feature type="transmembrane region" description="Helical" evidence="6">
    <location>
        <begin position="294"/>
        <end position="319"/>
    </location>
</feature>
<feature type="transmembrane region" description="Helical" evidence="6">
    <location>
        <begin position="224"/>
        <end position="246"/>
    </location>
</feature>
<comment type="subcellular location">
    <subcellularLocation>
        <location evidence="1">Membrane</location>
        <topology evidence="1">Multi-pass membrane protein</topology>
    </subcellularLocation>
</comment>
<sequence>MPSEEVTSHDANTALNDAKEDIKMSTLVHMKDEYVSGIAKHADSTRTPEEARLEKRFVRKIDFIILPLLTSMYFLASLDRGDVGNAAVLGMADELHLTSHQLSTCISIFYVGYVTFQMPGYFFLRVMPAPVQLGIALMFWGTFNTLICIARSYGTVVGLRVGVGVGEAILQAGPLYLSYWYKREQLATRGAIFFGMSAVAGAFNGIIAYGIGKNLDGARGWAPWRWLFLIEGVISVAWGVVILLLLPPLPDQVRWGFTEDEKALARRRAIEGYNDLDAEIKPKQILSIFKDRRLYLYIIIYACINISLACIGSFLPVMLHSFGFSPLRTQALTIPIFVVGALSAVITSVISDRMNQKAYVVMACFVSMGVGWLLLLVSIIISQTWLNINTPGFTMKAAALGTMGMIGQIFSIVGTQVYSDPPYYYRGNGFALGFMVVGGLAVVVLFFDLQNENAKKRRDTHTDTARELRPCGIEDIGCRHPDFYYLT</sequence>
<evidence type="ECO:0000256" key="6">
    <source>
        <dbReference type="SAM" id="Phobius"/>
    </source>
</evidence>
<comment type="caution">
    <text evidence="8">The sequence shown here is derived from an EMBL/GenBank/DDBJ whole genome shotgun (WGS) entry which is preliminary data.</text>
</comment>
<feature type="transmembrane region" description="Helical" evidence="6">
    <location>
        <begin position="358"/>
        <end position="381"/>
    </location>
</feature>
<dbReference type="Proteomes" id="UP000054821">
    <property type="component" value="Unassembled WGS sequence"/>
</dbReference>
<feature type="transmembrane region" description="Helical" evidence="6">
    <location>
        <begin position="429"/>
        <end position="449"/>
    </location>
</feature>
<dbReference type="PANTHER" id="PTHR43791:SF36">
    <property type="entry name" value="TRANSPORTER, PUTATIVE (AFU_ORTHOLOGUE AFUA_6G08340)-RELATED"/>
    <property type="match status" value="1"/>
</dbReference>
<evidence type="ECO:0000313" key="9">
    <source>
        <dbReference type="Proteomes" id="UP000054821"/>
    </source>
</evidence>
<dbReference type="InterPro" id="IPR020846">
    <property type="entry name" value="MFS_dom"/>
</dbReference>
<keyword evidence="9" id="KW-1185">Reference proteome</keyword>
<feature type="transmembrane region" description="Helical" evidence="6">
    <location>
        <begin position="331"/>
        <end position="351"/>
    </location>
</feature>
<dbReference type="GO" id="GO:0022857">
    <property type="term" value="F:transmembrane transporter activity"/>
    <property type="evidence" value="ECO:0007669"/>
    <property type="project" value="InterPro"/>
</dbReference>
<feature type="transmembrane region" description="Helical" evidence="6">
    <location>
        <begin position="61"/>
        <end position="78"/>
    </location>
</feature>